<dbReference type="EMBL" id="JABELV010000030">
    <property type="protein sequence ID" value="KAG7562534.1"/>
    <property type="molecule type" value="Genomic_DNA"/>
</dbReference>
<dbReference type="InterPro" id="IPR000719">
    <property type="entry name" value="Prot_kinase_dom"/>
</dbReference>
<evidence type="ECO:0000256" key="5">
    <source>
        <dbReference type="SAM" id="MobiDB-lite"/>
    </source>
</evidence>
<dbReference type="Proteomes" id="UP000812966">
    <property type="component" value="Unassembled WGS sequence"/>
</dbReference>
<feature type="coiled-coil region" evidence="4">
    <location>
        <begin position="484"/>
        <end position="511"/>
    </location>
</feature>
<feature type="compositionally biased region" description="Acidic residues" evidence="5">
    <location>
        <begin position="565"/>
        <end position="576"/>
    </location>
</feature>
<dbReference type="AlphaFoldDB" id="A0A8K0NS52"/>
<protein>
    <recommendedName>
        <fullName evidence="6">Protein kinase domain-containing protein</fullName>
    </recommendedName>
</protein>
<keyword evidence="2 3" id="KW-0067">ATP-binding</keyword>
<organism evidence="7 8">
    <name type="scientific">Filobasidium floriforme</name>
    <dbReference type="NCBI Taxonomy" id="5210"/>
    <lineage>
        <taxon>Eukaryota</taxon>
        <taxon>Fungi</taxon>
        <taxon>Dikarya</taxon>
        <taxon>Basidiomycota</taxon>
        <taxon>Agaricomycotina</taxon>
        <taxon>Tremellomycetes</taxon>
        <taxon>Filobasidiales</taxon>
        <taxon>Filobasidiaceae</taxon>
        <taxon>Filobasidium</taxon>
    </lineage>
</organism>
<dbReference type="PANTHER" id="PTHR24345">
    <property type="entry name" value="SERINE/THREONINE-PROTEIN KINASE PLK"/>
    <property type="match status" value="1"/>
</dbReference>
<name>A0A8K0NS52_9TREE</name>
<gene>
    <name evidence="7" type="ORF">FFLO_02008</name>
</gene>
<keyword evidence="8" id="KW-1185">Reference proteome</keyword>
<dbReference type="InterPro" id="IPR011009">
    <property type="entry name" value="Kinase-like_dom_sf"/>
</dbReference>
<evidence type="ECO:0000256" key="2">
    <source>
        <dbReference type="ARBA" id="ARBA00022840"/>
    </source>
</evidence>
<keyword evidence="4" id="KW-0175">Coiled coil</keyword>
<evidence type="ECO:0000256" key="1">
    <source>
        <dbReference type="ARBA" id="ARBA00022741"/>
    </source>
</evidence>
<evidence type="ECO:0000313" key="8">
    <source>
        <dbReference type="Proteomes" id="UP000812966"/>
    </source>
</evidence>
<dbReference type="Pfam" id="PF00069">
    <property type="entry name" value="Pkinase"/>
    <property type="match status" value="1"/>
</dbReference>
<reference evidence="7" key="1">
    <citation type="submission" date="2020-04" db="EMBL/GenBank/DDBJ databases">
        <title>Analysis of mating type loci in Filobasidium floriforme.</title>
        <authorList>
            <person name="Nowrousian M."/>
        </authorList>
    </citation>
    <scope>NUCLEOTIDE SEQUENCE</scope>
    <source>
        <strain evidence="7">CBS 6242</strain>
    </source>
</reference>
<feature type="domain" description="Protein kinase" evidence="6">
    <location>
        <begin position="16"/>
        <end position="278"/>
    </location>
</feature>
<dbReference type="GO" id="GO:0004672">
    <property type="term" value="F:protein kinase activity"/>
    <property type="evidence" value="ECO:0007669"/>
    <property type="project" value="InterPro"/>
</dbReference>
<comment type="caution">
    <text evidence="7">The sequence shown here is derived from an EMBL/GenBank/DDBJ whole genome shotgun (WGS) entry which is preliminary data.</text>
</comment>
<evidence type="ECO:0000259" key="6">
    <source>
        <dbReference type="PROSITE" id="PS50011"/>
    </source>
</evidence>
<feature type="compositionally biased region" description="Polar residues" evidence="5">
    <location>
        <begin position="380"/>
        <end position="390"/>
    </location>
</feature>
<dbReference type="InterPro" id="IPR008271">
    <property type="entry name" value="Ser/Thr_kinase_AS"/>
</dbReference>
<feature type="region of interest" description="Disordered" evidence="5">
    <location>
        <begin position="545"/>
        <end position="601"/>
    </location>
</feature>
<keyword evidence="1 3" id="KW-0547">Nucleotide-binding</keyword>
<evidence type="ECO:0000256" key="3">
    <source>
        <dbReference type="PROSITE-ProRule" id="PRU10141"/>
    </source>
</evidence>
<evidence type="ECO:0000256" key="4">
    <source>
        <dbReference type="SAM" id="Coils"/>
    </source>
</evidence>
<dbReference type="Gene3D" id="1.10.510.10">
    <property type="entry name" value="Transferase(Phosphotransferase) domain 1"/>
    <property type="match status" value="1"/>
</dbReference>
<sequence length="621" mass="69333">MSVETPRSVLQYVGGWKLGSTLGRGGFGHVRKAKHLGTNRVTACKILPAVDPSSPLTKDMIMDALEAQKEEILLKLMAGLHIEGVVGIDMVRHEKQWKYLFLPMLPQSASSIRAPVPAERIIPFFRQLLRSLHSLHSIGVWHEDLKPANILMTETGMPVLADFGLTTFSPRLKRACSGGGTLDYMSPEKIENRPYDGAASDVYACGILLYKWLTNHHPFIRDRTDDTDEVIENRILKGEIEFRMTREPGSAGELIWKMLRGDPLRRYTIPKVLAHPFLNPPNLRPETPWKRPVLDHTPIPDPSPKIVFEVTFLAYISNLWYPCQTDQCIRENLASAFPAWEKTMYHAISAWKAKDPDADKDMTSKPMMKALLRVMSEASISDNQPQNTGQPGAPAGRIASPEKKATTAPLNVRPASPQKKLDFPLIPQNARANKIKPDTNKENAVIALPVATLGLAEKPVGAAVQMGVMQDKQKVMQDKTGNEVNKQNDKVVAAMARVKQVQAEMAKKEESEVIDLLSDTDDQEVDPSPPIKAVEVNVKTKAKVTKTKPVQARGKKTPKIKLNDDEMQDPNEEENQDTIYLPAPLPKQRHAPRRSPRLQGIAPENIGLDFEPRARRTRMVV</sequence>
<dbReference type="PROSITE" id="PS00107">
    <property type="entry name" value="PROTEIN_KINASE_ATP"/>
    <property type="match status" value="1"/>
</dbReference>
<dbReference type="PROSITE" id="PS00108">
    <property type="entry name" value="PROTEIN_KINASE_ST"/>
    <property type="match status" value="1"/>
</dbReference>
<dbReference type="GO" id="GO:0005524">
    <property type="term" value="F:ATP binding"/>
    <property type="evidence" value="ECO:0007669"/>
    <property type="project" value="UniProtKB-UniRule"/>
</dbReference>
<dbReference type="SMART" id="SM00220">
    <property type="entry name" value="S_TKc"/>
    <property type="match status" value="1"/>
</dbReference>
<dbReference type="PROSITE" id="PS50011">
    <property type="entry name" value="PROTEIN_KINASE_DOM"/>
    <property type="match status" value="1"/>
</dbReference>
<feature type="region of interest" description="Disordered" evidence="5">
    <location>
        <begin position="380"/>
        <end position="420"/>
    </location>
</feature>
<accession>A0A8K0NS52</accession>
<proteinExistence type="predicted"/>
<feature type="binding site" evidence="3">
    <location>
        <position position="45"/>
    </location>
    <ligand>
        <name>ATP</name>
        <dbReference type="ChEBI" id="CHEBI:30616"/>
    </ligand>
</feature>
<feature type="compositionally biased region" description="Basic residues" evidence="5">
    <location>
        <begin position="587"/>
        <end position="596"/>
    </location>
</feature>
<dbReference type="InterPro" id="IPR017441">
    <property type="entry name" value="Protein_kinase_ATP_BS"/>
</dbReference>
<dbReference type="GO" id="GO:0005634">
    <property type="term" value="C:nucleus"/>
    <property type="evidence" value="ECO:0007669"/>
    <property type="project" value="TreeGrafter"/>
</dbReference>
<dbReference type="SUPFAM" id="SSF56112">
    <property type="entry name" value="Protein kinase-like (PK-like)"/>
    <property type="match status" value="1"/>
</dbReference>
<evidence type="ECO:0000313" key="7">
    <source>
        <dbReference type="EMBL" id="KAG7562534.1"/>
    </source>
</evidence>